<proteinExistence type="predicted"/>
<dbReference type="Proteomes" id="UP001239111">
    <property type="component" value="Chromosome 3"/>
</dbReference>
<sequence length="330" mass="37587">MQRPRKIIRRIYRQPELSPFQKAVAEIAAKLGNPIQFNEYGHTALHTASILGEFMKVQRLIKCGANVDEQTLHDCKTPLHLALRNGNIECIDLFLEHGCNVNLQDQFGYSPLFMLMMAPISNKLTLKYMNLILEAGADVGLLSHSGRSILDCALTGKATDVSLTLVKHIAEKAFRGVPFADNIMYTIRNNEPIRNAFDDYTRELKAMSQEIIHDGVTVYDFISKDQSVLAKYLCNKKLAGKFKTRQYRIKFPVFFPMLRKSYLSAMEIRDSLKPASNALSKILSFVNHDHLIISEVMKYLDGKDIKNLAIMHSMHQFTLMYNQAKKSIQV</sequence>
<evidence type="ECO:0000313" key="2">
    <source>
        <dbReference type="Proteomes" id="UP001239111"/>
    </source>
</evidence>
<organism evidence="1 2">
    <name type="scientific">Eretmocerus hayati</name>
    <dbReference type="NCBI Taxonomy" id="131215"/>
    <lineage>
        <taxon>Eukaryota</taxon>
        <taxon>Metazoa</taxon>
        <taxon>Ecdysozoa</taxon>
        <taxon>Arthropoda</taxon>
        <taxon>Hexapoda</taxon>
        <taxon>Insecta</taxon>
        <taxon>Pterygota</taxon>
        <taxon>Neoptera</taxon>
        <taxon>Endopterygota</taxon>
        <taxon>Hymenoptera</taxon>
        <taxon>Apocrita</taxon>
        <taxon>Proctotrupomorpha</taxon>
        <taxon>Chalcidoidea</taxon>
        <taxon>Aphelinidae</taxon>
        <taxon>Aphelininae</taxon>
        <taxon>Eretmocerus</taxon>
    </lineage>
</organism>
<protein>
    <submittedName>
        <fullName evidence="1">Uncharacterized protein</fullName>
    </submittedName>
</protein>
<reference evidence="1" key="1">
    <citation type="submission" date="2023-04" db="EMBL/GenBank/DDBJ databases">
        <title>A chromosome-level genome assembly of the parasitoid wasp Eretmocerus hayati.</title>
        <authorList>
            <person name="Zhong Y."/>
            <person name="Liu S."/>
            <person name="Liu Y."/>
        </authorList>
    </citation>
    <scope>NUCLEOTIDE SEQUENCE</scope>
    <source>
        <strain evidence="1">ZJU_SS_LIU_2023</strain>
    </source>
</reference>
<dbReference type="EMBL" id="CM056743">
    <property type="protein sequence ID" value="KAJ8670590.1"/>
    <property type="molecule type" value="Genomic_DNA"/>
</dbReference>
<name>A0ACC2NM13_9HYME</name>
<keyword evidence="2" id="KW-1185">Reference proteome</keyword>
<accession>A0ACC2NM13</accession>
<comment type="caution">
    <text evidence="1">The sequence shown here is derived from an EMBL/GenBank/DDBJ whole genome shotgun (WGS) entry which is preliminary data.</text>
</comment>
<evidence type="ECO:0000313" key="1">
    <source>
        <dbReference type="EMBL" id="KAJ8670590.1"/>
    </source>
</evidence>
<gene>
    <name evidence="1" type="ORF">QAD02_001849</name>
</gene>